<sequence length="191" mass="21977">MLIHRLKIHLIKSFYSYRFLHISIQDDCFYHTFSILSSISGTRFQHSKHQQLSLSPQRFKECDFKVHDLVSHTKLVLYLVLHGATILISVLWLIGRRASDEIVQKDMKLWPFKVVVGTKDKPKIVVTYKGEKKEFSAEENSQCWGLEPGGNFTVSSLRKVIDSKTLDSINYSPSLWSKVVPAKIHIFSLGV</sequence>
<dbReference type="Gene3D" id="3.30.30.30">
    <property type="match status" value="1"/>
</dbReference>
<proteinExistence type="predicted"/>
<keyword evidence="3" id="KW-0067">ATP-binding</keyword>
<evidence type="ECO:0000256" key="2">
    <source>
        <dbReference type="ARBA" id="ARBA00022741"/>
    </source>
</evidence>
<keyword evidence="4" id="KW-0812">Transmembrane</keyword>
<keyword evidence="4" id="KW-1133">Transmembrane helix</keyword>
<feature type="transmembrane region" description="Helical" evidence="4">
    <location>
        <begin position="75"/>
        <end position="95"/>
    </location>
</feature>
<dbReference type="AlphaFoldDB" id="A0AA35YFV8"/>
<dbReference type="PANTHER" id="PTHR19375">
    <property type="entry name" value="HEAT SHOCK PROTEIN 70KDA"/>
    <property type="match status" value="1"/>
</dbReference>
<protein>
    <submittedName>
        <fullName evidence="5">Uncharacterized protein</fullName>
    </submittedName>
</protein>
<keyword evidence="4" id="KW-0472">Membrane</keyword>
<name>A0AA35YFV8_LACSI</name>
<dbReference type="EMBL" id="OX465078">
    <property type="protein sequence ID" value="CAI9273196.1"/>
    <property type="molecule type" value="Genomic_DNA"/>
</dbReference>
<dbReference type="Pfam" id="PF00012">
    <property type="entry name" value="HSP70"/>
    <property type="match status" value="1"/>
</dbReference>
<dbReference type="InterPro" id="IPR013126">
    <property type="entry name" value="Hsp_70_fam"/>
</dbReference>
<accession>A0AA35YFV8</accession>
<gene>
    <name evidence="5" type="ORF">LSALG_LOCUS13358</name>
</gene>
<evidence type="ECO:0000313" key="6">
    <source>
        <dbReference type="Proteomes" id="UP001177003"/>
    </source>
</evidence>
<comment type="subcellular location">
    <subcellularLocation>
        <location evidence="1">Endoplasmic reticulum lumen</location>
    </subcellularLocation>
</comment>
<keyword evidence="2" id="KW-0547">Nucleotide-binding</keyword>
<dbReference type="FunFam" id="3.30.30.30:FF:000005">
    <property type="entry name" value="Heat shock protein ssb1"/>
    <property type="match status" value="1"/>
</dbReference>
<dbReference type="GO" id="GO:0005788">
    <property type="term" value="C:endoplasmic reticulum lumen"/>
    <property type="evidence" value="ECO:0007669"/>
    <property type="project" value="UniProtKB-SubCell"/>
</dbReference>
<dbReference type="Proteomes" id="UP001177003">
    <property type="component" value="Chromosome 2"/>
</dbReference>
<evidence type="ECO:0000256" key="3">
    <source>
        <dbReference type="ARBA" id="ARBA00022840"/>
    </source>
</evidence>
<evidence type="ECO:0000256" key="4">
    <source>
        <dbReference type="SAM" id="Phobius"/>
    </source>
</evidence>
<dbReference type="GO" id="GO:0005524">
    <property type="term" value="F:ATP binding"/>
    <property type="evidence" value="ECO:0007669"/>
    <property type="project" value="UniProtKB-KW"/>
</dbReference>
<evidence type="ECO:0000256" key="1">
    <source>
        <dbReference type="ARBA" id="ARBA00004319"/>
    </source>
</evidence>
<keyword evidence="6" id="KW-1185">Reference proteome</keyword>
<evidence type="ECO:0000313" key="5">
    <source>
        <dbReference type="EMBL" id="CAI9273196.1"/>
    </source>
</evidence>
<organism evidence="5 6">
    <name type="scientific">Lactuca saligna</name>
    <name type="common">Willowleaf lettuce</name>
    <dbReference type="NCBI Taxonomy" id="75948"/>
    <lineage>
        <taxon>Eukaryota</taxon>
        <taxon>Viridiplantae</taxon>
        <taxon>Streptophyta</taxon>
        <taxon>Embryophyta</taxon>
        <taxon>Tracheophyta</taxon>
        <taxon>Spermatophyta</taxon>
        <taxon>Magnoliopsida</taxon>
        <taxon>eudicotyledons</taxon>
        <taxon>Gunneridae</taxon>
        <taxon>Pentapetalae</taxon>
        <taxon>asterids</taxon>
        <taxon>campanulids</taxon>
        <taxon>Asterales</taxon>
        <taxon>Asteraceae</taxon>
        <taxon>Cichorioideae</taxon>
        <taxon>Cichorieae</taxon>
        <taxon>Lactucinae</taxon>
        <taxon>Lactuca</taxon>
    </lineage>
</organism>
<dbReference type="GO" id="GO:0140662">
    <property type="term" value="F:ATP-dependent protein folding chaperone"/>
    <property type="evidence" value="ECO:0007669"/>
    <property type="project" value="InterPro"/>
</dbReference>
<reference evidence="5" key="1">
    <citation type="submission" date="2023-04" db="EMBL/GenBank/DDBJ databases">
        <authorList>
            <person name="Vijverberg K."/>
            <person name="Xiong W."/>
            <person name="Schranz E."/>
        </authorList>
    </citation>
    <scope>NUCLEOTIDE SEQUENCE</scope>
</reference>